<dbReference type="Proteomes" id="UP001165586">
    <property type="component" value="Unassembled WGS sequence"/>
</dbReference>
<protein>
    <recommendedName>
        <fullName evidence="4">Phage tail tape measure protein</fullName>
    </recommendedName>
</protein>
<reference evidence="2" key="1">
    <citation type="submission" date="2022-08" db="EMBL/GenBank/DDBJ databases">
        <authorList>
            <person name="Deng Y."/>
            <person name="Han X.-F."/>
            <person name="Zhang Y.-Q."/>
        </authorList>
    </citation>
    <scope>NUCLEOTIDE SEQUENCE</scope>
    <source>
        <strain evidence="2">CPCC 203386</strain>
    </source>
</reference>
<proteinExistence type="predicted"/>
<feature type="transmembrane region" description="Helical" evidence="1">
    <location>
        <begin position="114"/>
        <end position="134"/>
    </location>
</feature>
<evidence type="ECO:0000313" key="3">
    <source>
        <dbReference type="Proteomes" id="UP001165586"/>
    </source>
</evidence>
<gene>
    <name evidence="2" type="ORF">N1032_25850</name>
</gene>
<keyword evidence="1" id="KW-1133">Transmembrane helix</keyword>
<name>A0ABT2HBC6_9MICO</name>
<dbReference type="EMBL" id="JANLCJ010000459">
    <property type="protein sequence ID" value="MCS5737156.1"/>
    <property type="molecule type" value="Genomic_DNA"/>
</dbReference>
<evidence type="ECO:0000313" key="2">
    <source>
        <dbReference type="EMBL" id="MCS5737156.1"/>
    </source>
</evidence>
<feature type="non-terminal residue" evidence="2">
    <location>
        <position position="191"/>
    </location>
</feature>
<accession>A0ABT2HBC6</accession>
<keyword evidence="3" id="KW-1185">Reference proteome</keyword>
<sequence length="191" mass="19396">MAENESAGGVIVEISADVSGLITATRRTEAELRNVGTAADTAGTHVAGLETQLTQTAAAVRTAGAGFGNLQRQLAGAGNQVTDFFLMVTGGQGVIRALSTQANQLGMMFGPQGAIIGGIIGLGAMLVGVLFPNLDNTKEKMKETQDAAKALADIFQITAEGAVVLSEKFEKLAAANEAAAHAQLIGAISQA</sequence>
<evidence type="ECO:0000256" key="1">
    <source>
        <dbReference type="SAM" id="Phobius"/>
    </source>
</evidence>
<keyword evidence="1" id="KW-0472">Membrane</keyword>
<evidence type="ECO:0008006" key="4">
    <source>
        <dbReference type="Google" id="ProtNLM"/>
    </source>
</evidence>
<comment type="caution">
    <text evidence="2">The sequence shown here is derived from an EMBL/GenBank/DDBJ whole genome shotgun (WGS) entry which is preliminary data.</text>
</comment>
<dbReference type="RefSeq" id="WP_259543477.1">
    <property type="nucleotide sequence ID" value="NZ_JANLCJ010000459.1"/>
</dbReference>
<keyword evidence="1" id="KW-0812">Transmembrane</keyword>
<organism evidence="2 3">
    <name type="scientific">Herbiconiux daphne</name>
    <dbReference type="NCBI Taxonomy" id="2970914"/>
    <lineage>
        <taxon>Bacteria</taxon>
        <taxon>Bacillati</taxon>
        <taxon>Actinomycetota</taxon>
        <taxon>Actinomycetes</taxon>
        <taxon>Micrococcales</taxon>
        <taxon>Microbacteriaceae</taxon>
        <taxon>Herbiconiux</taxon>
    </lineage>
</organism>